<gene>
    <name evidence="1" type="ORF">2F1_13</name>
</gene>
<accession>A0A2H4J8L7</accession>
<dbReference type="Proteomes" id="UP000887440">
    <property type="component" value="Segment"/>
</dbReference>
<proteinExistence type="predicted"/>
<evidence type="ECO:0000313" key="1">
    <source>
        <dbReference type="EMBL" id="ASN71614.1"/>
    </source>
</evidence>
<reference evidence="1 2" key="1">
    <citation type="submission" date="2017-06" db="EMBL/GenBank/DDBJ databases">
        <title>Novel phages from South African skin metaviromes.</title>
        <authorList>
            <person name="van Zyl L.J."/>
            <person name="Abrahams Y."/>
            <person name="Stander E.A."/>
            <person name="Kirby B.M."/>
            <person name="Clavaud C."/>
            <person name="Farcet C."/>
            <person name="Breton L."/>
            <person name="Trindade M.I."/>
        </authorList>
    </citation>
    <scope>NUCLEOTIDE SEQUENCE [LARGE SCALE GENOMIC DNA]</scope>
</reference>
<dbReference type="EMBL" id="MF417929">
    <property type="protein sequence ID" value="ASN71614.1"/>
    <property type="molecule type" value="Genomic_DNA"/>
</dbReference>
<protein>
    <submittedName>
        <fullName evidence="1">Uncharacterized protein</fullName>
    </submittedName>
</protein>
<name>A0A2H4J8L7_9CAUD</name>
<evidence type="ECO:0000313" key="2">
    <source>
        <dbReference type="Proteomes" id="UP000887440"/>
    </source>
</evidence>
<sequence>MSKIYIHTELGIEKRCTCCNEYFPFDDEFFYKNGFKHGIQQWTARCKACYVETYRGGFGL</sequence>
<keyword evidence="2" id="KW-1185">Reference proteome</keyword>
<organism evidence="1 2">
    <name type="scientific">Uncultured Caudovirales phage clone 2F_1</name>
    <dbReference type="NCBI Taxonomy" id="2992576"/>
    <lineage>
        <taxon>Viruses</taxon>
        <taxon>Duplodnaviria</taxon>
        <taxon>Heunggongvirae</taxon>
        <taxon>Uroviricota</taxon>
        <taxon>Caudoviricetes</taxon>
        <taxon>Peduoviridae</taxon>
        <taxon>Bracchivirus</taxon>
        <taxon>Bracchivirus U2F1</taxon>
    </lineage>
</organism>